<dbReference type="EMBL" id="CP047895">
    <property type="protein sequence ID" value="QHL91452.1"/>
    <property type="molecule type" value="Genomic_DNA"/>
</dbReference>
<evidence type="ECO:0000256" key="4">
    <source>
        <dbReference type="ARBA" id="ARBA00022989"/>
    </source>
</evidence>
<feature type="transmembrane region" description="Helical" evidence="6">
    <location>
        <begin position="91"/>
        <end position="111"/>
    </location>
</feature>
<evidence type="ECO:0000256" key="5">
    <source>
        <dbReference type="ARBA" id="ARBA00023136"/>
    </source>
</evidence>
<dbReference type="PANTHER" id="PTHR10057:SF0">
    <property type="entry name" value="TRANSLOCATOR PROTEIN"/>
    <property type="match status" value="1"/>
</dbReference>
<feature type="transmembrane region" description="Helical" evidence="6">
    <location>
        <begin position="117"/>
        <end position="135"/>
    </location>
</feature>
<keyword evidence="5 6" id="KW-0472">Membrane</keyword>
<comment type="similarity">
    <text evidence="2">Belongs to the TspO/BZRP family.</text>
</comment>
<feature type="transmembrane region" description="Helical" evidence="6">
    <location>
        <begin position="57"/>
        <end position="79"/>
    </location>
</feature>
<dbReference type="FunFam" id="1.20.1260.100:FF:000001">
    <property type="entry name" value="translocator protein 2"/>
    <property type="match status" value="1"/>
</dbReference>
<dbReference type="GO" id="GO:0016020">
    <property type="term" value="C:membrane"/>
    <property type="evidence" value="ECO:0007669"/>
    <property type="project" value="UniProtKB-SubCell"/>
</dbReference>
<feature type="transmembrane region" description="Helical" evidence="6">
    <location>
        <begin position="142"/>
        <end position="159"/>
    </location>
</feature>
<dbReference type="AlphaFoldDB" id="A0A7Z2S971"/>
<keyword evidence="4 6" id="KW-1133">Transmembrane helix</keyword>
<dbReference type="InterPro" id="IPR004307">
    <property type="entry name" value="TspO_MBR"/>
</dbReference>
<evidence type="ECO:0000256" key="2">
    <source>
        <dbReference type="ARBA" id="ARBA00007524"/>
    </source>
</evidence>
<evidence type="ECO:0000313" key="7">
    <source>
        <dbReference type="EMBL" id="QHL91452.1"/>
    </source>
</evidence>
<dbReference type="PANTHER" id="PTHR10057">
    <property type="entry name" value="PERIPHERAL-TYPE BENZODIAZEPINE RECEPTOR"/>
    <property type="match status" value="1"/>
</dbReference>
<proteinExistence type="inferred from homology"/>
<dbReference type="KEGG" id="schy:GVO57_12335"/>
<sequence>MGQLASRSQLNMAFFRKAVVTVPLIVLLGSAAGRLANSGYDNLWFASLVRPASMPPSWAFGLVWGTLYVMLGLALAVVLNARGHRSREMAVVLFAVQLALNLAWSPLFFAFHQVTAAFYLILVMILAALATVFAFGAVRPVAAWLMVPYLAWLCFAAALNNDYRMLNPDAERLVPGAVTTQIAG</sequence>
<dbReference type="CDD" id="cd15904">
    <property type="entry name" value="TSPO_MBR"/>
    <property type="match status" value="1"/>
</dbReference>
<accession>A0A7Z2S971</accession>
<dbReference type="GO" id="GO:0033013">
    <property type="term" value="P:tetrapyrrole metabolic process"/>
    <property type="evidence" value="ECO:0007669"/>
    <property type="project" value="UniProtKB-ARBA"/>
</dbReference>
<evidence type="ECO:0000256" key="3">
    <source>
        <dbReference type="ARBA" id="ARBA00022692"/>
    </source>
</evidence>
<evidence type="ECO:0000313" key="8">
    <source>
        <dbReference type="Proteomes" id="UP000464468"/>
    </source>
</evidence>
<evidence type="ECO:0000256" key="6">
    <source>
        <dbReference type="SAM" id="Phobius"/>
    </source>
</evidence>
<dbReference type="Proteomes" id="UP000464468">
    <property type="component" value="Chromosome"/>
</dbReference>
<reference evidence="7 8" key="1">
    <citation type="submission" date="2020-01" db="EMBL/GenBank/DDBJ databases">
        <title>Sphingomonas sp. C33 whole genome sequece.</title>
        <authorList>
            <person name="Park C."/>
        </authorList>
    </citation>
    <scope>NUCLEOTIDE SEQUENCE [LARGE SCALE GENOMIC DNA]</scope>
    <source>
        <strain evidence="7 8">C33</strain>
    </source>
</reference>
<name>A0A7Z2S971_9SPHN</name>
<dbReference type="InterPro" id="IPR038330">
    <property type="entry name" value="TspO/MBR-related_sf"/>
</dbReference>
<evidence type="ECO:0000256" key="1">
    <source>
        <dbReference type="ARBA" id="ARBA00004141"/>
    </source>
</evidence>
<dbReference type="PIRSF" id="PIRSF005859">
    <property type="entry name" value="PBR"/>
    <property type="match status" value="1"/>
</dbReference>
<keyword evidence="8" id="KW-1185">Reference proteome</keyword>
<gene>
    <name evidence="7" type="ORF">GVO57_12335</name>
</gene>
<organism evidence="7 8">
    <name type="scientific">Sphingomonas changnyeongensis</name>
    <dbReference type="NCBI Taxonomy" id="2698679"/>
    <lineage>
        <taxon>Bacteria</taxon>
        <taxon>Pseudomonadati</taxon>
        <taxon>Pseudomonadota</taxon>
        <taxon>Alphaproteobacteria</taxon>
        <taxon>Sphingomonadales</taxon>
        <taxon>Sphingomonadaceae</taxon>
        <taxon>Sphingomonas</taxon>
    </lineage>
</organism>
<keyword evidence="3 6" id="KW-0812">Transmembrane</keyword>
<dbReference type="Pfam" id="PF03073">
    <property type="entry name" value="TspO_MBR"/>
    <property type="match status" value="1"/>
</dbReference>
<dbReference type="Gene3D" id="1.20.1260.100">
    <property type="entry name" value="TspO/MBR protein"/>
    <property type="match status" value="1"/>
</dbReference>
<dbReference type="RefSeq" id="WP_160593425.1">
    <property type="nucleotide sequence ID" value="NZ_CP047895.1"/>
</dbReference>
<comment type="subcellular location">
    <subcellularLocation>
        <location evidence="1">Membrane</location>
        <topology evidence="1">Multi-pass membrane protein</topology>
    </subcellularLocation>
</comment>
<protein>
    <submittedName>
        <fullName evidence="7">Tryptophan-rich sensory protein</fullName>
    </submittedName>
</protein>